<name>A0A4U8S057_9HELI</name>
<feature type="transmembrane region" description="Helical" evidence="1">
    <location>
        <begin position="55"/>
        <end position="75"/>
    </location>
</feature>
<sequence>MLLYKKCEVCGTKINKLQNIWNLYELSGHNNFSIVCQNCQAHYQPNTIIYMLLRFLPKDIIFGNLFCMLLIWLVLPPMQWWVIIIISIACWHIMNFSIISIIPFDKYDTQKCKKETENGKKQ</sequence>
<proteinExistence type="predicted"/>
<dbReference type="Proteomes" id="UP000029878">
    <property type="component" value="Unassembled WGS sequence"/>
</dbReference>
<keyword evidence="1" id="KW-0472">Membrane</keyword>
<dbReference type="RefSeq" id="WP_104696544.1">
    <property type="nucleotide sequence ID" value="NZ_FZNG01000047.1"/>
</dbReference>
<comment type="caution">
    <text evidence="2">The sequence shown here is derived from an EMBL/GenBank/DDBJ whole genome shotgun (WGS) entry which is preliminary data.</text>
</comment>
<keyword evidence="1" id="KW-1133">Transmembrane helix</keyword>
<accession>A0A4U8S057</accession>
<dbReference type="OrthoDB" id="5330082at2"/>
<dbReference type="EMBL" id="JRPL02000079">
    <property type="protein sequence ID" value="TLD79028.1"/>
    <property type="molecule type" value="Genomic_DNA"/>
</dbReference>
<gene>
    <name evidence="2" type="ORF">LS81_010855</name>
</gene>
<evidence type="ECO:0000256" key="1">
    <source>
        <dbReference type="SAM" id="Phobius"/>
    </source>
</evidence>
<feature type="transmembrane region" description="Helical" evidence="1">
    <location>
        <begin position="81"/>
        <end position="104"/>
    </location>
</feature>
<organism evidence="2 3">
    <name type="scientific">Helicobacter trogontum</name>
    <dbReference type="NCBI Taxonomy" id="50960"/>
    <lineage>
        <taxon>Bacteria</taxon>
        <taxon>Pseudomonadati</taxon>
        <taxon>Campylobacterota</taxon>
        <taxon>Epsilonproteobacteria</taxon>
        <taxon>Campylobacterales</taxon>
        <taxon>Helicobacteraceae</taxon>
        <taxon>Helicobacter</taxon>
    </lineage>
</organism>
<evidence type="ECO:0000313" key="3">
    <source>
        <dbReference type="Proteomes" id="UP000029878"/>
    </source>
</evidence>
<dbReference type="AlphaFoldDB" id="A0A4U8S057"/>
<protein>
    <recommendedName>
        <fullName evidence="4">Cxxc_20_cxxc protein</fullName>
    </recommendedName>
</protein>
<evidence type="ECO:0000313" key="2">
    <source>
        <dbReference type="EMBL" id="TLD79028.1"/>
    </source>
</evidence>
<keyword evidence="1" id="KW-0812">Transmembrane</keyword>
<evidence type="ECO:0008006" key="4">
    <source>
        <dbReference type="Google" id="ProtNLM"/>
    </source>
</evidence>
<reference evidence="2 3" key="1">
    <citation type="journal article" date="2014" name="Genome Announc.">
        <title>Draft genome sequences of eight enterohepatic helicobacter species isolated from both laboratory and wild rodents.</title>
        <authorList>
            <person name="Sheh A."/>
            <person name="Shen Z."/>
            <person name="Fox J.G."/>
        </authorList>
    </citation>
    <scope>NUCLEOTIDE SEQUENCE [LARGE SCALE GENOMIC DNA]</scope>
    <source>
        <strain evidence="2 3">ATCC 700114</strain>
    </source>
</reference>